<gene>
    <name evidence="2" type="ORF">SPARVUS_LOCUS2552558</name>
</gene>
<reference evidence="2" key="1">
    <citation type="submission" date="2023-05" db="EMBL/GenBank/DDBJ databases">
        <authorList>
            <person name="Stuckert A."/>
        </authorList>
    </citation>
    <scope>NUCLEOTIDE SEQUENCE</scope>
</reference>
<evidence type="ECO:0000313" key="3">
    <source>
        <dbReference type="Proteomes" id="UP001162483"/>
    </source>
</evidence>
<feature type="region of interest" description="Disordered" evidence="1">
    <location>
        <begin position="1"/>
        <end position="40"/>
    </location>
</feature>
<proteinExistence type="predicted"/>
<protein>
    <submittedName>
        <fullName evidence="2">Uncharacterized protein</fullName>
    </submittedName>
</protein>
<evidence type="ECO:0000256" key="1">
    <source>
        <dbReference type="SAM" id="MobiDB-lite"/>
    </source>
</evidence>
<keyword evidence="3" id="KW-1185">Reference proteome</keyword>
<dbReference type="EMBL" id="CATNWA010003216">
    <property type="protein sequence ID" value="CAI9544809.1"/>
    <property type="molecule type" value="Genomic_DNA"/>
</dbReference>
<evidence type="ECO:0000313" key="2">
    <source>
        <dbReference type="EMBL" id="CAI9544809.1"/>
    </source>
</evidence>
<sequence>MLRGHKWANTVERGTLMGTCDGKGHSDGEYDVKRHSDGEI</sequence>
<organism evidence="2 3">
    <name type="scientific">Staurois parvus</name>
    <dbReference type="NCBI Taxonomy" id="386267"/>
    <lineage>
        <taxon>Eukaryota</taxon>
        <taxon>Metazoa</taxon>
        <taxon>Chordata</taxon>
        <taxon>Craniata</taxon>
        <taxon>Vertebrata</taxon>
        <taxon>Euteleostomi</taxon>
        <taxon>Amphibia</taxon>
        <taxon>Batrachia</taxon>
        <taxon>Anura</taxon>
        <taxon>Neobatrachia</taxon>
        <taxon>Ranoidea</taxon>
        <taxon>Ranidae</taxon>
        <taxon>Staurois</taxon>
    </lineage>
</organism>
<comment type="caution">
    <text evidence="2">The sequence shown here is derived from an EMBL/GenBank/DDBJ whole genome shotgun (WGS) entry which is preliminary data.</text>
</comment>
<accession>A0ABN9BB55</accession>
<name>A0ABN9BB55_9NEOB</name>
<feature type="compositionally biased region" description="Basic and acidic residues" evidence="1">
    <location>
        <begin position="22"/>
        <end position="40"/>
    </location>
</feature>
<dbReference type="Proteomes" id="UP001162483">
    <property type="component" value="Unassembled WGS sequence"/>
</dbReference>